<comment type="catalytic activity">
    <reaction evidence="11">
        <text>1-octadecanoyl-2-(5Z,8Z,11Z,14Z-eicosatetraenoyl)-sn-glycerol + H2O = 2-(5Z,8Z,11Z,14Z-eicosatetraenoyl)-glycerol + octadecanoate + H(+)</text>
        <dbReference type="Rhea" id="RHEA:38507"/>
        <dbReference type="ChEBI" id="CHEBI:15377"/>
        <dbReference type="ChEBI" id="CHEBI:15378"/>
        <dbReference type="ChEBI" id="CHEBI:25629"/>
        <dbReference type="ChEBI" id="CHEBI:52392"/>
        <dbReference type="ChEBI" id="CHEBI:75728"/>
    </reaction>
</comment>
<name>A0A8X6X362_9ARAC</name>
<proteinExistence type="inferred from homology"/>
<evidence type="ECO:0000256" key="11">
    <source>
        <dbReference type="ARBA" id="ARBA00048919"/>
    </source>
</evidence>
<dbReference type="GO" id="GO:0016787">
    <property type="term" value="F:hydrolase activity"/>
    <property type="evidence" value="ECO:0007669"/>
    <property type="project" value="UniProtKB-KW"/>
</dbReference>
<evidence type="ECO:0000256" key="6">
    <source>
        <dbReference type="ARBA" id="ARBA00043742"/>
    </source>
</evidence>
<organism evidence="13 14">
    <name type="scientific">Trichonephila inaurata madagascariensis</name>
    <dbReference type="NCBI Taxonomy" id="2747483"/>
    <lineage>
        <taxon>Eukaryota</taxon>
        <taxon>Metazoa</taxon>
        <taxon>Ecdysozoa</taxon>
        <taxon>Arthropoda</taxon>
        <taxon>Chelicerata</taxon>
        <taxon>Arachnida</taxon>
        <taxon>Araneae</taxon>
        <taxon>Araneomorphae</taxon>
        <taxon>Entelegynae</taxon>
        <taxon>Araneoidea</taxon>
        <taxon>Nephilidae</taxon>
        <taxon>Trichonephila</taxon>
        <taxon>Trichonephila inaurata</taxon>
    </lineage>
</organism>
<feature type="domain" description="AB hydrolase-1" evidence="12">
    <location>
        <begin position="88"/>
        <end position="330"/>
    </location>
</feature>
<evidence type="ECO:0000256" key="5">
    <source>
        <dbReference type="ARBA" id="ARBA00043667"/>
    </source>
</evidence>
<dbReference type="Proteomes" id="UP000886998">
    <property type="component" value="Unassembled WGS sequence"/>
</dbReference>
<comment type="catalytic activity">
    <reaction evidence="9">
        <text>1,2-didecanoylglycerol + H2O = decanoylglycerol + decanoate + H(+)</text>
        <dbReference type="Rhea" id="RHEA:48596"/>
        <dbReference type="ChEBI" id="CHEBI:11152"/>
        <dbReference type="ChEBI" id="CHEBI:15377"/>
        <dbReference type="ChEBI" id="CHEBI:15378"/>
        <dbReference type="ChEBI" id="CHEBI:27689"/>
        <dbReference type="ChEBI" id="CHEBI:90605"/>
    </reaction>
</comment>
<accession>A0A8X6X362</accession>
<dbReference type="PANTHER" id="PTHR46118">
    <property type="entry name" value="PROTEIN ABHD11"/>
    <property type="match status" value="1"/>
</dbReference>
<evidence type="ECO:0000256" key="8">
    <source>
        <dbReference type="ARBA" id="ARBA00048283"/>
    </source>
</evidence>
<dbReference type="EMBL" id="BMAV01005196">
    <property type="protein sequence ID" value="GFY46108.1"/>
    <property type="molecule type" value="Genomic_DNA"/>
</dbReference>
<dbReference type="Gene3D" id="3.40.50.1820">
    <property type="entry name" value="alpha/beta hydrolase"/>
    <property type="match status" value="1"/>
</dbReference>
<dbReference type="InterPro" id="IPR000073">
    <property type="entry name" value="AB_hydrolase_1"/>
</dbReference>
<keyword evidence="14" id="KW-1185">Reference proteome</keyword>
<evidence type="ECO:0000256" key="3">
    <source>
        <dbReference type="ARBA" id="ARBA00026104"/>
    </source>
</evidence>
<dbReference type="Pfam" id="PF00561">
    <property type="entry name" value="Abhydrolase_1"/>
    <property type="match status" value="1"/>
</dbReference>
<comment type="similarity">
    <text evidence="1">Belongs to the AB hydrolase superfamily.</text>
</comment>
<evidence type="ECO:0000256" key="1">
    <source>
        <dbReference type="ARBA" id="ARBA00008645"/>
    </source>
</evidence>
<comment type="catalytic activity">
    <reaction evidence="6">
        <text>a 1,3-diacyl-sn-glycerol + H2O = a 1-acyl-sn-glycerol + a fatty acid + H(+)</text>
        <dbReference type="Rhea" id="RHEA:38503"/>
        <dbReference type="ChEBI" id="CHEBI:15377"/>
        <dbReference type="ChEBI" id="CHEBI:15378"/>
        <dbReference type="ChEBI" id="CHEBI:28868"/>
        <dbReference type="ChEBI" id="CHEBI:64683"/>
        <dbReference type="ChEBI" id="CHEBI:77272"/>
    </reaction>
</comment>
<evidence type="ECO:0000256" key="2">
    <source>
        <dbReference type="ARBA" id="ARBA00022801"/>
    </source>
</evidence>
<comment type="caution">
    <text evidence="13">The sequence shown here is derived from an EMBL/GenBank/DDBJ whole genome shotgun (WGS) entry which is preliminary data.</text>
</comment>
<dbReference type="OrthoDB" id="8119704at2759"/>
<keyword evidence="2" id="KW-0378">Hydrolase</keyword>
<dbReference type="EC" id="3.1.1.116" evidence="3"/>
<reference evidence="13" key="1">
    <citation type="submission" date="2020-08" db="EMBL/GenBank/DDBJ databases">
        <title>Multicomponent nature underlies the extraordinary mechanical properties of spider dragline silk.</title>
        <authorList>
            <person name="Kono N."/>
            <person name="Nakamura H."/>
            <person name="Mori M."/>
            <person name="Yoshida Y."/>
            <person name="Ohtoshi R."/>
            <person name="Malay A.D."/>
            <person name="Moran D.A.P."/>
            <person name="Tomita M."/>
            <person name="Numata K."/>
            <person name="Arakawa K."/>
        </authorList>
    </citation>
    <scope>NUCLEOTIDE SEQUENCE</scope>
</reference>
<sequence length="346" mass="38631">MYETELWHAKSIANCKSIAWPYVQLPYPHIAFSPNRLKMLLQSTLLCLFALFQTSLANPIAAGKPKPVDLTHSCMRVTSGTAKNDTTPIILLHGLAMAKESWMGIYQLLALKTSKRVCIADLRNHGDSPWNKETDVASMAEDINRLLELLKAPKAIILGHSLGGKVAMHFTLNYPSKVEKLIVEDMRPNGLTTQALTEIKYFLVLIQQVTKIIPKGASEKEAKTVVISFLNEQLKKFNSSDLLDERAADFLPIKCSEGKCHWKTNVELFGEVLKNPLALLTESSGRFDNPTLFVYGTESPFKVKEDESSIKRLFPKAELVGVDGASHIVHTRPEFLDAVIKFINRA</sequence>
<dbReference type="PRINTS" id="PR00111">
    <property type="entry name" value="ABHYDROLASE"/>
</dbReference>
<evidence type="ECO:0000256" key="10">
    <source>
        <dbReference type="ARBA" id="ARBA00048513"/>
    </source>
</evidence>
<dbReference type="SUPFAM" id="SSF53474">
    <property type="entry name" value="alpha/beta-Hydrolases"/>
    <property type="match status" value="1"/>
</dbReference>
<evidence type="ECO:0000256" key="9">
    <source>
        <dbReference type="ARBA" id="ARBA00048504"/>
    </source>
</evidence>
<evidence type="ECO:0000313" key="14">
    <source>
        <dbReference type="Proteomes" id="UP000886998"/>
    </source>
</evidence>
<evidence type="ECO:0000256" key="7">
    <source>
        <dbReference type="ARBA" id="ARBA00044064"/>
    </source>
</evidence>
<dbReference type="InterPro" id="IPR029058">
    <property type="entry name" value="AB_hydrolase_fold"/>
</dbReference>
<comment type="catalytic activity">
    <reaction evidence="5">
        <text>a 1,2-diacyl-sn-glycerol + H2O = a 2-acylglycerol + a fatty acid + H(+)</text>
        <dbReference type="Rhea" id="RHEA:33275"/>
        <dbReference type="ChEBI" id="CHEBI:15377"/>
        <dbReference type="ChEBI" id="CHEBI:15378"/>
        <dbReference type="ChEBI" id="CHEBI:17389"/>
        <dbReference type="ChEBI" id="CHEBI:17815"/>
        <dbReference type="ChEBI" id="CHEBI:28868"/>
        <dbReference type="EC" id="3.1.1.116"/>
    </reaction>
</comment>
<comment type="catalytic activity">
    <reaction evidence="10">
        <text>1-octadecanoyl-2-(9Z-octadecenoyl)-sn-glycerol + H2O = 2-(9Z-octadecenoyl)-glycerol + octadecanoate + H(+)</text>
        <dbReference type="Rhea" id="RHEA:77103"/>
        <dbReference type="ChEBI" id="CHEBI:15377"/>
        <dbReference type="ChEBI" id="CHEBI:15378"/>
        <dbReference type="ChEBI" id="CHEBI:25629"/>
        <dbReference type="ChEBI" id="CHEBI:73990"/>
        <dbReference type="ChEBI" id="CHEBI:75468"/>
    </reaction>
</comment>
<evidence type="ECO:0000313" key="13">
    <source>
        <dbReference type="EMBL" id="GFY46108.1"/>
    </source>
</evidence>
<protein>
    <recommendedName>
        <fullName evidence="7">sn-1-specific diacylglycerol lipase ABHD11</fullName>
        <ecNumber evidence="3">3.1.1.116</ecNumber>
    </recommendedName>
    <alternativeName>
        <fullName evidence="4">Alpha/beta hydrolase domain-containing protein 11</fullName>
    </alternativeName>
</protein>
<evidence type="ECO:0000256" key="4">
    <source>
        <dbReference type="ARBA" id="ARBA00042703"/>
    </source>
</evidence>
<gene>
    <name evidence="13" type="primary">abhd11</name>
    <name evidence="13" type="ORF">TNIN_471561</name>
</gene>
<dbReference type="PANTHER" id="PTHR46118:SF4">
    <property type="entry name" value="PROTEIN ABHD11"/>
    <property type="match status" value="1"/>
</dbReference>
<comment type="catalytic activity">
    <reaction evidence="8">
        <text>1-octadecanoyl-2-(4Z,7Z,10Z,13Z,16Z,19Z-docosahexaenoyl)-sn-glycerol + H2O = 2-(4Z,7Z,10Z,13Z,16Z,19Z-docosahexaenoyl)-glycerol + octadecanoate + H(+)</text>
        <dbReference type="Rhea" id="RHEA:77107"/>
        <dbReference type="ChEBI" id="CHEBI:15377"/>
        <dbReference type="ChEBI" id="CHEBI:15378"/>
        <dbReference type="ChEBI" id="CHEBI:25629"/>
        <dbReference type="ChEBI" id="CHEBI:77129"/>
        <dbReference type="ChEBI" id="CHEBI:186738"/>
    </reaction>
</comment>
<evidence type="ECO:0000259" key="12">
    <source>
        <dbReference type="Pfam" id="PF00561"/>
    </source>
</evidence>
<dbReference type="AlphaFoldDB" id="A0A8X6X362"/>